<keyword evidence="9" id="KW-0833">Ubl conjugation pathway</keyword>
<evidence type="ECO:0000256" key="19">
    <source>
        <dbReference type="SAM" id="MobiDB-lite"/>
    </source>
</evidence>
<feature type="region of interest" description="Disordered" evidence="19">
    <location>
        <begin position="13"/>
        <end position="73"/>
    </location>
</feature>
<dbReference type="CDD" id="cd16485">
    <property type="entry name" value="mRING-H2-C3H2C2D_RBX1"/>
    <property type="match status" value="1"/>
</dbReference>
<sequence>ILRISRIGIRKSNGLSGRVSTSEGFRSRPVSGKPSVRSRVQRQQEAGRPPLLLPRKNATRTGGQGVLRGAGKREAEPVLQVAVQAEEGAAAPAESVAGGFPGEGNKSESFRTSPPGSLASAWPRPAPPQPLRPPPPPGQRGWNAVALWAWDIVVDNCAICRNHIMDLCIECQANQASATSEECTVAWGVCNHAFHFHCISRWLKTRQVCPLDNREWEFQKYGH</sequence>
<evidence type="ECO:0000313" key="21">
    <source>
        <dbReference type="Ensembl" id="ENSBTAP00000079137.1"/>
    </source>
</evidence>
<proteinExistence type="inferred from homology"/>
<reference evidence="21" key="3">
    <citation type="submission" date="2025-09" db="UniProtKB">
        <authorList>
            <consortium name="Ensembl"/>
        </authorList>
    </citation>
    <scope>IDENTIFICATION</scope>
    <source>
        <strain evidence="21">Hereford</strain>
    </source>
</reference>
<evidence type="ECO:0000256" key="8">
    <source>
        <dbReference type="ARBA" id="ARBA00022771"/>
    </source>
</evidence>
<dbReference type="GO" id="GO:0005737">
    <property type="term" value="C:cytoplasm"/>
    <property type="evidence" value="ECO:0007669"/>
    <property type="project" value="UniProtKB-SubCell"/>
</dbReference>
<evidence type="ECO:0000256" key="9">
    <source>
        <dbReference type="ARBA" id="ARBA00022786"/>
    </source>
</evidence>
<reference evidence="21" key="1">
    <citation type="submission" date="2018-03" db="EMBL/GenBank/DDBJ databases">
        <title>ARS-UCD1.2.</title>
        <authorList>
            <person name="Rosen B.D."/>
            <person name="Bickhart D.M."/>
            <person name="Koren S."/>
            <person name="Schnabel R.D."/>
            <person name="Hall R."/>
            <person name="Zimin A."/>
            <person name="Dreischer C."/>
            <person name="Schultheiss S."/>
            <person name="Schroeder S.G."/>
            <person name="Elsik C.G."/>
            <person name="Couldrey C."/>
            <person name="Liu G.E."/>
            <person name="Van Tassell C.P."/>
            <person name="Phillippy A.M."/>
            <person name="Smith T.P.L."/>
            <person name="Medrano J.F."/>
        </authorList>
    </citation>
    <scope>NUCLEOTIDE SEQUENCE [LARGE SCALE GENOMIC DNA]</scope>
    <source>
        <strain evidence="21">Hereford</strain>
    </source>
</reference>
<dbReference type="Proteomes" id="UP000009136">
    <property type="component" value="Chromosome 5"/>
</dbReference>
<evidence type="ECO:0000256" key="7">
    <source>
        <dbReference type="ARBA" id="ARBA00022723"/>
    </source>
</evidence>
<name>A0AAA9S753_BOVIN</name>
<evidence type="ECO:0000256" key="5">
    <source>
        <dbReference type="ARBA" id="ARBA00009273"/>
    </source>
</evidence>
<feature type="compositionally biased region" description="Pro residues" evidence="19">
    <location>
        <begin position="124"/>
        <end position="138"/>
    </location>
</feature>
<dbReference type="FunFam" id="3.30.40.10:FF:000010">
    <property type="entry name" value="E3 ubiquitin-protein ligase RBX1"/>
    <property type="match status" value="1"/>
</dbReference>
<evidence type="ECO:0000256" key="18">
    <source>
        <dbReference type="PROSITE-ProRule" id="PRU00175"/>
    </source>
</evidence>
<comment type="pathway">
    <text evidence="4">Protein modification; protein neddylation.</text>
</comment>
<dbReference type="GO" id="GO:0034644">
    <property type="term" value="P:cellular response to UV"/>
    <property type="evidence" value="ECO:0007669"/>
    <property type="project" value="UniProtKB-ARBA"/>
</dbReference>
<evidence type="ECO:0000256" key="17">
    <source>
        <dbReference type="ARBA" id="ARBA00082465"/>
    </source>
</evidence>
<comment type="subcellular location">
    <subcellularLocation>
        <location evidence="2">Cytoplasm</location>
    </subcellularLocation>
    <subcellularLocation>
        <location evidence="1">Nucleus</location>
    </subcellularLocation>
</comment>
<keyword evidence="6" id="KW-0963">Cytoplasm</keyword>
<dbReference type="GO" id="GO:0061663">
    <property type="term" value="F:NEDD8 ligase activity"/>
    <property type="evidence" value="ECO:0007669"/>
    <property type="project" value="UniProtKB-EC"/>
</dbReference>
<comment type="pathway">
    <text evidence="3">Protein modification; protein ubiquitination.</text>
</comment>
<accession>A0AAA9S753</accession>
<feature type="domain" description="RING-type" evidence="20">
    <location>
        <begin position="168"/>
        <end position="213"/>
    </location>
</feature>
<dbReference type="GeneTree" id="ENSGT00940000155618"/>
<keyword evidence="11" id="KW-0539">Nucleus</keyword>
<evidence type="ECO:0000256" key="14">
    <source>
        <dbReference type="ARBA" id="ARBA00068870"/>
    </source>
</evidence>
<evidence type="ECO:0000259" key="20">
    <source>
        <dbReference type="PROSITE" id="PS50089"/>
    </source>
</evidence>
<dbReference type="GO" id="GO:0004842">
    <property type="term" value="F:ubiquitin-protein transferase activity"/>
    <property type="evidence" value="ECO:0007669"/>
    <property type="project" value="UniProtKB-ARBA"/>
</dbReference>
<evidence type="ECO:0000313" key="22">
    <source>
        <dbReference type="Proteomes" id="UP000009136"/>
    </source>
</evidence>
<dbReference type="Gene3D" id="3.30.40.10">
    <property type="entry name" value="Zinc/RING finger domain, C3HC4 (zinc finger)"/>
    <property type="match status" value="1"/>
</dbReference>
<dbReference type="AlphaFoldDB" id="A0AAA9S753"/>
<dbReference type="InterPro" id="IPR001841">
    <property type="entry name" value="Znf_RING"/>
</dbReference>
<evidence type="ECO:0000256" key="12">
    <source>
        <dbReference type="ARBA" id="ARBA00044896"/>
    </source>
</evidence>
<gene>
    <name evidence="21" type="primary">RBX1</name>
</gene>
<evidence type="ECO:0000256" key="15">
    <source>
        <dbReference type="ARBA" id="ARBA00075508"/>
    </source>
</evidence>
<dbReference type="GO" id="GO:0031146">
    <property type="term" value="P:SCF-dependent proteasomal ubiquitin-dependent protein catabolic process"/>
    <property type="evidence" value="ECO:0007669"/>
    <property type="project" value="UniProtKB-ARBA"/>
</dbReference>
<dbReference type="GO" id="GO:0008270">
    <property type="term" value="F:zinc ion binding"/>
    <property type="evidence" value="ECO:0007669"/>
    <property type="project" value="UniProtKB-KW"/>
</dbReference>
<dbReference type="SUPFAM" id="SSF57850">
    <property type="entry name" value="RING/U-box"/>
    <property type="match status" value="1"/>
</dbReference>
<keyword evidence="22" id="KW-1185">Reference proteome</keyword>
<evidence type="ECO:0000256" key="10">
    <source>
        <dbReference type="ARBA" id="ARBA00022833"/>
    </source>
</evidence>
<organism evidence="21 22">
    <name type="scientific">Bos taurus</name>
    <name type="common">Bovine</name>
    <dbReference type="NCBI Taxonomy" id="9913"/>
    <lineage>
        <taxon>Eukaryota</taxon>
        <taxon>Metazoa</taxon>
        <taxon>Chordata</taxon>
        <taxon>Craniata</taxon>
        <taxon>Vertebrata</taxon>
        <taxon>Euteleostomi</taxon>
        <taxon>Mammalia</taxon>
        <taxon>Eutheria</taxon>
        <taxon>Laurasiatheria</taxon>
        <taxon>Artiodactyla</taxon>
        <taxon>Ruminantia</taxon>
        <taxon>Pecora</taxon>
        <taxon>Bovidae</taxon>
        <taxon>Bovinae</taxon>
        <taxon>Bos</taxon>
    </lineage>
</organism>
<dbReference type="GO" id="GO:0031464">
    <property type="term" value="C:Cul4A-RING E3 ubiquitin ligase complex"/>
    <property type="evidence" value="ECO:0007669"/>
    <property type="project" value="UniProtKB-ARBA"/>
</dbReference>
<dbReference type="PROSITE" id="PS50089">
    <property type="entry name" value="ZF_RING_2"/>
    <property type="match status" value="1"/>
</dbReference>
<comment type="similarity">
    <text evidence="5">Belongs to the RING-box family.</text>
</comment>
<evidence type="ECO:0000256" key="6">
    <source>
        <dbReference type="ARBA" id="ARBA00022490"/>
    </source>
</evidence>
<dbReference type="PANTHER" id="PTHR11210">
    <property type="entry name" value="RING BOX"/>
    <property type="match status" value="1"/>
</dbReference>
<protein>
    <recommendedName>
        <fullName evidence="14">E3 ubiquitin-protein ligase RBX1</fullName>
        <ecNumber evidence="13">2.3.2.32</ecNumber>
    </recommendedName>
    <alternativeName>
        <fullName evidence="16">E3 ubiquitin-protein transferase RBX1</fullName>
    </alternativeName>
    <alternativeName>
        <fullName evidence="15">RING finger protein 75</fullName>
    </alternativeName>
    <alternativeName>
        <fullName evidence="17">RING-box protein 1</fullName>
    </alternativeName>
</protein>
<dbReference type="Pfam" id="PF12678">
    <property type="entry name" value="zf-rbx1"/>
    <property type="match status" value="1"/>
</dbReference>
<feature type="compositionally biased region" description="Polar residues" evidence="19">
    <location>
        <begin position="13"/>
        <end position="24"/>
    </location>
</feature>
<dbReference type="InterPro" id="IPR024766">
    <property type="entry name" value="Znf_RING_H2"/>
</dbReference>
<keyword evidence="8 18" id="KW-0863">Zinc-finger</keyword>
<dbReference type="Ensembl" id="ENSBTAT00000131357.2">
    <property type="protein sequence ID" value="ENSBTAP00000079137.1"/>
    <property type="gene ID" value="ENSBTAG00000053583.3"/>
</dbReference>
<feature type="region of interest" description="Disordered" evidence="19">
    <location>
        <begin position="90"/>
        <end position="138"/>
    </location>
</feature>
<dbReference type="GO" id="GO:0019005">
    <property type="term" value="C:SCF ubiquitin ligase complex"/>
    <property type="evidence" value="ECO:0007669"/>
    <property type="project" value="UniProtKB-ARBA"/>
</dbReference>
<dbReference type="GO" id="GO:0070936">
    <property type="term" value="P:protein K48-linked ubiquitination"/>
    <property type="evidence" value="ECO:0007669"/>
    <property type="project" value="UniProtKB-ARBA"/>
</dbReference>
<comment type="catalytic activity">
    <reaction evidence="12">
        <text>S-[NEDD8-protein]-yl-[E2 NEDD8-conjugating enzyme]-L-cysteine + [cullin]-L-lysine = [E2 NEDD8-conjugating enzyme]-L-cysteine + N(6)-[NEDD8-protein]-yl-[cullin]-L-lysine.</text>
        <dbReference type="EC" id="2.3.2.32"/>
    </reaction>
</comment>
<dbReference type="EC" id="2.3.2.32" evidence="13"/>
<evidence type="ECO:0000256" key="4">
    <source>
        <dbReference type="ARBA" id="ARBA00005032"/>
    </source>
</evidence>
<keyword evidence="10" id="KW-0862">Zinc</keyword>
<evidence type="ECO:0000256" key="11">
    <source>
        <dbReference type="ARBA" id="ARBA00023242"/>
    </source>
</evidence>
<dbReference type="InterPro" id="IPR051031">
    <property type="entry name" value="RING-box_E3_Ubiquitin_Ligase"/>
</dbReference>
<evidence type="ECO:0000256" key="1">
    <source>
        <dbReference type="ARBA" id="ARBA00004123"/>
    </source>
</evidence>
<evidence type="ECO:0000256" key="2">
    <source>
        <dbReference type="ARBA" id="ARBA00004496"/>
    </source>
</evidence>
<evidence type="ECO:0000256" key="16">
    <source>
        <dbReference type="ARBA" id="ARBA00079585"/>
    </source>
</evidence>
<reference evidence="21" key="2">
    <citation type="submission" date="2025-08" db="UniProtKB">
        <authorList>
            <consortium name="Ensembl"/>
        </authorList>
    </citation>
    <scope>IDENTIFICATION</scope>
    <source>
        <strain evidence="21">Hereford</strain>
    </source>
</reference>
<evidence type="ECO:0000256" key="3">
    <source>
        <dbReference type="ARBA" id="ARBA00004906"/>
    </source>
</evidence>
<dbReference type="GO" id="GO:0005634">
    <property type="term" value="C:nucleus"/>
    <property type="evidence" value="ECO:0007669"/>
    <property type="project" value="UniProtKB-SubCell"/>
</dbReference>
<keyword evidence="7" id="KW-0479">Metal-binding</keyword>
<dbReference type="GO" id="GO:0006513">
    <property type="term" value="P:protein monoubiquitination"/>
    <property type="evidence" value="ECO:0007669"/>
    <property type="project" value="UniProtKB-ARBA"/>
</dbReference>
<dbReference type="InterPro" id="IPR013083">
    <property type="entry name" value="Znf_RING/FYVE/PHD"/>
</dbReference>
<evidence type="ECO:0000256" key="13">
    <source>
        <dbReference type="ARBA" id="ARBA00044971"/>
    </source>
</evidence>